<dbReference type="AlphaFoldDB" id="A0A415DDE9"/>
<dbReference type="EMBL" id="QRMN01000054">
    <property type="protein sequence ID" value="RHJ72212.1"/>
    <property type="molecule type" value="Genomic_DNA"/>
</dbReference>
<evidence type="ECO:0000313" key="2">
    <source>
        <dbReference type="Proteomes" id="UP000283958"/>
    </source>
</evidence>
<proteinExistence type="predicted"/>
<organism evidence="1 2">
    <name type="scientific">Phocaeicola vulgatus</name>
    <name type="common">Bacteroides vulgatus</name>
    <dbReference type="NCBI Taxonomy" id="821"/>
    <lineage>
        <taxon>Bacteria</taxon>
        <taxon>Pseudomonadati</taxon>
        <taxon>Bacteroidota</taxon>
        <taxon>Bacteroidia</taxon>
        <taxon>Bacteroidales</taxon>
        <taxon>Bacteroidaceae</taxon>
        <taxon>Phocaeicola</taxon>
    </lineage>
</organism>
<dbReference type="RefSeq" id="WP_118327899.1">
    <property type="nucleotide sequence ID" value="NZ_QRMN01000054.1"/>
</dbReference>
<comment type="caution">
    <text evidence="1">The sequence shown here is derived from an EMBL/GenBank/DDBJ whole genome shotgun (WGS) entry which is preliminary data.</text>
</comment>
<dbReference type="Proteomes" id="UP000283958">
    <property type="component" value="Unassembled WGS sequence"/>
</dbReference>
<sequence length="244" mass="28837">MKQTLADYLEICLKFRKEYLSKPERKQRHILLTEWAKTQYADGNPTIPELYEFWDKYKDVCYNQIFIGKTIVPAVNEDLKNGGIEGLKFLFYCLRGKDAIEYISTTSPVFIFSNENNNKYGSVQLADLVLEKDPNNEDALKVKYFIEKEHLWNSIHEIPLGVLNGMNGASISDIPDMLSLVDSFEAISNKLKMDDDKTLIEDCRKFYNAYREYLKQQNQYNNFEDYLFRNNIPFERYCSTFYFR</sequence>
<accession>A0A415DDE9</accession>
<gene>
    <name evidence="1" type="ORF">DW105_17590</name>
</gene>
<reference evidence="1 2" key="1">
    <citation type="submission" date="2018-08" db="EMBL/GenBank/DDBJ databases">
        <title>A genome reference for cultivated species of the human gut microbiota.</title>
        <authorList>
            <person name="Zou Y."/>
            <person name="Xue W."/>
            <person name="Luo G."/>
        </authorList>
    </citation>
    <scope>NUCLEOTIDE SEQUENCE [LARGE SCALE GENOMIC DNA]</scope>
    <source>
        <strain evidence="1 2">AM09-18</strain>
    </source>
</reference>
<protein>
    <submittedName>
        <fullName evidence="1">Uncharacterized protein</fullName>
    </submittedName>
</protein>
<name>A0A415DDE9_PHOVU</name>
<evidence type="ECO:0000313" key="1">
    <source>
        <dbReference type="EMBL" id="RHJ72212.1"/>
    </source>
</evidence>